<dbReference type="InterPro" id="IPR020449">
    <property type="entry name" value="Tscrpt_reg_AraC-type_HTH"/>
</dbReference>
<evidence type="ECO:0000313" key="6">
    <source>
        <dbReference type="EMBL" id="AFU70603.1"/>
    </source>
</evidence>
<dbReference type="GO" id="GO:0003700">
    <property type="term" value="F:DNA-binding transcription factor activity"/>
    <property type="evidence" value="ECO:0007669"/>
    <property type="project" value="InterPro"/>
</dbReference>
<keyword evidence="4" id="KW-1133">Transmembrane helix</keyword>
<feature type="transmembrane region" description="Helical" evidence="4">
    <location>
        <begin position="65"/>
        <end position="84"/>
    </location>
</feature>
<evidence type="ECO:0000256" key="3">
    <source>
        <dbReference type="ARBA" id="ARBA00023163"/>
    </source>
</evidence>
<dbReference type="Pfam" id="PF12833">
    <property type="entry name" value="HTH_18"/>
    <property type="match status" value="1"/>
</dbReference>
<protein>
    <submittedName>
        <fullName evidence="6">Transcriptional regulator, AraC family</fullName>
    </submittedName>
</protein>
<dbReference type="KEGG" id="ptq:P700755_004055"/>
<dbReference type="SUPFAM" id="SSF46689">
    <property type="entry name" value="Homeodomain-like"/>
    <property type="match status" value="1"/>
</dbReference>
<dbReference type="Proteomes" id="UP000008514">
    <property type="component" value="Chromosome"/>
</dbReference>
<evidence type="ECO:0000313" key="7">
    <source>
        <dbReference type="Proteomes" id="UP000008514"/>
    </source>
</evidence>
<feature type="transmembrane region" description="Helical" evidence="4">
    <location>
        <begin position="199"/>
        <end position="222"/>
    </location>
</feature>
<dbReference type="SMART" id="SM00342">
    <property type="entry name" value="HTH_ARAC"/>
    <property type="match status" value="1"/>
</dbReference>
<name>K4ILE5_PSYTT</name>
<keyword evidence="1" id="KW-0805">Transcription regulation</keyword>
<keyword evidence="2" id="KW-0238">DNA-binding</keyword>
<dbReference type="AlphaFoldDB" id="K4ILE5"/>
<sequence length="345" mass="40043">MESLDIILIIISGAGLIHGILISLFLLTNRTKKTLSKSLMAIMLLLMALRVGKSVLFNFAEDLDFFIIFIGLSFLLLIGPLLYFYIKSLTIPNYQLKKTNYHYFWPFVFMLILSFLATEDWFIEHGKFWAFILLAFVYGHLAFYIFKSWQIVKKILKKENHTRTKSQNTVLIWSRYVIAGVFIIWFSYILNIFEDRVPYILGPLIYSITIYILTCIAFKLGVINYDGMVFKNDSNDSSLFKSIDNVIRKDKLYLDSNLDLNKIGKISSLSVHQVSHIINEETGYNFNSYINKFRIEEAKKIISNDKEKRFTIASIAYDAGFNSMSSFNSAFKKIESKTPSQYRDS</sequence>
<keyword evidence="4" id="KW-0472">Membrane</keyword>
<organism evidence="6 7">
    <name type="scientific">Psychroflexus torquis (strain ATCC 700755 / CIP 106069 / ACAM 623)</name>
    <dbReference type="NCBI Taxonomy" id="313595"/>
    <lineage>
        <taxon>Bacteria</taxon>
        <taxon>Pseudomonadati</taxon>
        <taxon>Bacteroidota</taxon>
        <taxon>Flavobacteriia</taxon>
        <taxon>Flavobacteriales</taxon>
        <taxon>Flavobacteriaceae</taxon>
        <taxon>Psychroflexus</taxon>
    </lineage>
</organism>
<feature type="transmembrane region" description="Helical" evidence="4">
    <location>
        <begin position="6"/>
        <end position="27"/>
    </location>
</feature>
<keyword evidence="4" id="KW-0812">Transmembrane</keyword>
<evidence type="ECO:0000256" key="2">
    <source>
        <dbReference type="ARBA" id="ARBA00023125"/>
    </source>
</evidence>
<keyword evidence="7" id="KW-1185">Reference proteome</keyword>
<reference evidence="6" key="1">
    <citation type="submission" date="2006-03" db="EMBL/GenBank/DDBJ databases">
        <authorList>
            <person name="Bowman J."/>
            <person name="Ferriera S."/>
            <person name="Johnson J."/>
            <person name="Kravitz S."/>
            <person name="Halpern A."/>
            <person name="Remington K."/>
            <person name="Beeson K."/>
            <person name="Tran B."/>
            <person name="Rogers Y.-H."/>
            <person name="Friedman R."/>
            <person name="Venter J.C."/>
        </authorList>
    </citation>
    <scope>NUCLEOTIDE SEQUENCE [LARGE SCALE GENOMIC DNA]</scope>
    <source>
        <strain evidence="6">ATCC 700755</strain>
    </source>
</reference>
<dbReference type="InterPro" id="IPR018060">
    <property type="entry name" value="HTH_AraC"/>
</dbReference>
<dbReference type="GO" id="GO:0043565">
    <property type="term" value="F:sequence-specific DNA binding"/>
    <property type="evidence" value="ECO:0007669"/>
    <property type="project" value="InterPro"/>
</dbReference>
<dbReference type="InterPro" id="IPR018062">
    <property type="entry name" value="HTH_AraC-typ_CS"/>
</dbReference>
<dbReference type="PANTHER" id="PTHR43280">
    <property type="entry name" value="ARAC-FAMILY TRANSCRIPTIONAL REGULATOR"/>
    <property type="match status" value="1"/>
</dbReference>
<proteinExistence type="predicted"/>
<feature type="transmembrane region" description="Helical" evidence="4">
    <location>
        <begin position="104"/>
        <end position="123"/>
    </location>
</feature>
<dbReference type="OrthoDB" id="9779074at2"/>
<dbReference type="PROSITE" id="PS00041">
    <property type="entry name" value="HTH_ARAC_FAMILY_1"/>
    <property type="match status" value="1"/>
</dbReference>
<evidence type="ECO:0000256" key="1">
    <source>
        <dbReference type="ARBA" id="ARBA00023015"/>
    </source>
</evidence>
<gene>
    <name evidence="6" type="ordered locus">P700755_004055</name>
</gene>
<feature type="transmembrane region" description="Helical" evidence="4">
    <location>
        <begin position="39"/>
        <end position="59"/>
    </location>
</feature>
<evidence type="ECO:0000259" key="5">
    <source>
        <dbReference type="PROSITE" id="PS01124"/>
    </source>
</evidence>
<dbReference type="Gene3D" id="1.10.10.60">
    <property type="entry name" value="Homeodomain-like"/>
    <property type="match status" value="2"/>
</dbReference>
<feature type="transmembrane region" description="Helical" evidence="4">
    <location>
        <begin position="129"/>
        <end position="149"/>
    </location>
</feature>
<dbReference type="eggNOG" id="COG2207">
    <property type="taxonomic scope" value="Bacteria"/>
</dbReference>
<feature type="transmembrane region" description="Helical" evidence="4">
    <location>
        <begin position="170"/>
        <end position="193"/>
    </location>
</feature>
<dbReference type="PANTHER" id="PTHR43280:SF29">
    <property type="entry name" value="ARAC-FAMILY TRANSCRIPTIONAL REGULATOR"/>
    <property type="match status" value="1"/>
</dbReference>
<dbReference type="EMBL" id="CP003879">
    <property type="protein sequence ID" value="AFU70603.1"/>
    <property type="molecule type" value="Genomic_DNA"/>
</dbReference>
<dbReference type="RefSeq" id="WP_015026131.1">
    <property type="nucleotide sequence ID" value="NC_018721.1"/>
</dbReference>
<dbReference type="HOGENOM" id="CLU_041408_1_0_10"/>
<keyword evidence="3" id="KW-0804">Transcription</keyword>
<feature type="domain" description="HTH araC/xylS-type" evidence="5">
    <location>
        <begin position="244"/>
        <end position="345"/>
    </location>
</feature>
<accession>K4ILE5</accession>
<dbReference type="PROSITE" id="PS01124">
    <property type="entry name" value="HTH_ARAC_FAMILY_2"/>
    <property type="match status" value="1"/>
</dbReference>
<evidence type="ECO:0000256" key="4">
    <source>
        <dbReference type="SAM" id="Phobius"/>
    </source>
</evidence>
<reference evidence="6" key="2">
    <citation type="submission" date="2012-09" db="EMBL/GenBank/DDBJ databases">
        <title>The complete sequence of Psychroflexus torquis an extreme psychrophile from sea-ice that is stimulated by light.</title>
        <authorList>
            <person name="Feng S."/>
            <person name="Powell S.M."/>
            <person name="Bowman J.P."/>
        </authorList>
    </citation>
    <scope>NUCLEOTIDE SEQUENCE [LARGE SCALE GENOMIC DNA]</scope>
    <source>
        <strain evidence="6">ATCC 700755</strain>
    </source>
</reference>
<dbReference type="InterPro" id="IPR009057">
    <property type="entry name" value="Homeodomain-like_sf"/>
</dbReference>
<dbReference type="PRINTS" id="PR00032">
    <property type="entry name" value="HTHARAC"/>
</dbReference>
<dbReference type="STRING" id="313595.P700755_004055"/>